<dbReference type="Proteomes" id="UP000234585">
    <property type="component" value="Unassembled WGS sequence"/>
</dbReference>
<feature type="domain" description="SWIM-type" evidence="4">
    <location>
        <begin position="149"/>
        <end position="182"/>
    </location>
</feature>
<sequence>MGRAHDATPTTPNRAPALKRKRDTSKTAEATPTPVKRNRRRGQNNAASLPETADVVDLTGDSPVKTPAKQQTKSRSRRTPNSAADSPNEERRARRFRARPPQSLWDRLARAATQRMFVVGYNVVWTDEYTEFPYPQMTFDMVGTTGNMYKTTIGKVPSCDCPDATKRGTLCKHICYVLVNVLKATTHLQYQAAFLSSELRQIYHHSPLAQKEAESKPGADANGNRKPVEGDCPICFMEFEPDKEDIVWCRAACGNNVHKTCFEKWALTQRSVGVRCVYCRSPWETDHSTMNLETLKQNGTVSEDGYVNVARQMGLSGQRDYSTYHQPWAYRGSYSSGSRRSYYPDYGDGGY</sequence>
<reference evidence="5 6" key="1">
    <citation type="submission" date="2017-12" db="EMBL/GenBank/DDBJ databases">
        <authorList>
            <consortium name="DOE Joint Genome Institute"/>
            <person name="Haridas S."/>
            <person name="Kjaerbolling I."/>
            <person name="Vesth T.C."/>
            <person name="Frisvad J.C."/>
            <person name="Nybo J.L."/>
            <person name="Theobald S."/>
            <person name="Kuo A."/>
            <person name="Bowyer P."/>
            <person name="Matsuda Y."/>
            <person name="Mondo S."/>
            <person name="Lyhne E.K."/>
            <person name="Kogle M.E."/>
            <person name="Clum A."/>
            <person name="Lipzen A."/>
            <person name="Salamov A."/>
            <person name="Ngan C.Y."/>
            <person name="Daum C."/>
            <person name="Chiniquy J."/>
            <person name="Barry K."/>
            <person name="LaButti K."/>
            <person name="Simmons B.A."/>
            <person name="Magnuson J.K."/>
            <person name="Mortensen U.H."/>
            <person name="Larsen T.O."/>
            <person name="Grigoriev I.V."/>
            <person name="Baker S.E."/>
            <person name="Andersen M.R."/>
            <person name="Nordberg H.P."/>
            <person name="Cantor M.N."/>
            <person name="Hua S.X."/>
        </authorList>
    </citation>
    <scope>NUCLEOTIDE SEQUENCE [LARGE SCALE GENOMIC DNA]</scope>
    <source>
        <strain evidence="5 6">CBS 102.13</strain>
    </source>
</reference>
<dbReference type="InterPro" id="IPR039903">
    <property type="entry name" value="Zswim2"/>
</dbReference>
<feature type="domain" description="RING-type" evidence="3">
    <location>
        <begin position="232"/>
        <end position="280"/>
    </location>
</feature>
<dbReference type="GO" id="GO:0008270">
    <property type="term" value="F:zinc ion binding"/>
    <property type="evidence" value="ECO:0007669"/>
    <property type="project" value="UniProtKB-KW"/>
</dbReference>
<dbReference type="PROSITE" id="PS50089">
    <property type="entry name" value="ZF_RING_2"/>
    <property type="match status" value="1"/>
</dbReference>
<dbReference type="EMBL" id="KZ559222">
    <property type="protein sequence ID" value="PLB33179.1"/>
    <property type="molecule type" value="Genomic_DNA"/>
</dbReference>
<dbReference type="PROSITE" id="PS50966">
    <property type="entry name" value="ZF_SWIM"/>
    <property type="match status" value="1"/>
</dbReference>
<evidence type="ECO:0000259" key="3">
    <source>
        <dbReference type="PROSITE" id="PS50089"/>
    </source>
</evidence>
<dbReference type="STRING" id="41067.A0A2I2EXU6"/>
<dbReference type="RefSeq" id="XP_024667191.1">
    <property type="nucleotide sequence ID" value="XM_024819649.1"/>
</dbReference>
<organism evidence="5 6">
    <name type="scientific">Aspergillus candidus</name>
    <dbReference type="NCBI Taxonomy" id="41067"/>
    <lineage>
        <taxon>Eukaryota</taxon>
        <taxon>Fungi</taxon>
        <taxon>Dikarya</taxon>
        <taxon>Ascomycota</taxon>
        <taxon>Pezizomycotina</taxon>
        <taxon>Eurotiomycetes</taxon>
        <taxon>Eurotiomycetidae</taxon>
        <taxon>Eurotiales</taxon>
        <taxon>Aspergillaceae</taxon>
        <taxon>Aspergillus</taxon>
        <taxon>Aspergillus subgen. Circumdati</taxon>
    </lineage>
</organism>
<evidence type="ECO:0000313" key="5">
    <source>
        <dbReference type="EMBL" id="PLB33179.1"/>
    </source>
</evidence>
<keyword evidence="1" id="KW-0479">Metal-binding</keyword>
<dbReference type="AlphaFoldDB" id="A0A2I2EXU6"/>
<name>A0A2I2EXU6_ASPCN</name>
<dbReference type="CDD" id="cd16494">
    <property type="entry name" value="RING-CH-C4HC3_ZSWM2"/>
    <property type="match status" value="1"/>
</dbReference>
<dbReference type="PANTHER" id="PTHR21540">
    <property type="entry name" value="RING FINGER AND SWIM DOMAIN-CONTAINING PROTEIN 2"/>
    <property type="match status" value="1"/>
</dbReference>
<accession>A0A2I2EXU6</accession>
<dbReference type="Pfam" id="PF13639">
    <property type="entry name" value="zf-RING_2"/>
    <property type="match status" value="1"/>
</dbReference>
<feature type="region of interest" description="Disordered" evidence="2">
    <location>
        <begin position="1"/>
        <end position="98"/>
    </location>
</feature>
<dbReference type="OrthoDB" id="2122982at2759"/>
<dbReference type="SUPFAM" id="SSF57850">
    <property type="entry name" value="RING/U-box"/>
    <property type="match status" value="1"/>
</dbReference>
<keyword evidence="1" id="KW-0863">Zinc-finger</keyword>
<evidence type="ECO:0000256" key="2">
    <source>
        <dbReference type="SAM" id="MobiDB-lite"/>
    </source>
</evidence>
<evidence type="ECO:0000259" key="4">
    <source>
        <dbReference type="PROSITE" id="PS50966"/>
    </source>
</evidence>
<dbReference type="Gene3D" id="3.30.40.10">
    <property type="entry name" value="Zinc/RING finger domain, C3HC4 (zinc finger)"/>
    <property type="match status" value="1"/>
</dbReference>
<dbReference type="GeneID" id="36526809"/>
<evidence type="ECO:0000313" key="6">
    <source>
        <dbReference type="Proteomes" id="UP000234585"/>
    </source>
</evidence>
<keyword evidence="1" id="KW-0862">Zinc</keyword>
<evidence type="ECO:0000256" key="1">
    <source>
        <dbReference type="PROSITE-ProRule" id="PRU00175"/>
    </source>
</evidence>
<dbReference type="PANTHER" id="PTHR21540:SF0">
    <property type="entry name" value="PHD FAMILY PROTEIN"/>
    <property type="match status" value="1"/>
</dbReference>
<keyword evidence="6" id="KW-1185">Reference proteome</keyword>
<dbReference type="InterPro" id="IPR001841">
    <property type="entry name" value="Znf_RING"/>
</dbReference>
<dbReference type="GO" id="GO:0061630">
    <property type="term" value="F:ubiquitin protein ligase activity"/>
    <property type="evidence" value="ECO:0007669"/>
    <property type="project" value="InterPro"/>
</dbReference>
<dbReference type="InterPro" id="IPR007527">
    <property type="entry name" value="Znf_SWIM"/>
</dbReference>
<proteinExistence type="predicted"/>
<dbReference type="InterPro" id="IPR013083">
    <property type="entry name" value="Znf_RING/FYVE/PHD"/>
</dbReference>
<protein>
    <submittedName>
        <fullName evidence="5">RING finger domain-containing protein</fullName>
    </submittedName>
</protein>
<gene>
    <name evidence="5" type="ORF">BDW47DRAFT_7057</name>
</gene>